<dbReference type="PANTHER" id="PTHR37450:SF1">
    <property type="entry name" value="CIPC PROTEIN"/>
    <property type="match status" value="1"/>
</dbReference>
<dbReference type="EMBL" id="KN831944">
    <property type="protein sequence ID" value="KIO14743.1"/>
    <property type="molecule type" value="Genomic_DNA"/>
</dbReference>
<dbReference type="Pfam" id="PF12585">
    <property type="entry name" value="DUF3759"/>
    <property type="match status" value="1"/>
</dbReference>
<evidence type="ECO:0000313" key="3">
    <source>
        <dbReference type="Proteomes" id="UP000054217"/>
    </source>
</evidence>
<proteinExistence type="predicted"/>
<name>A0A0C3K015_PISTI</name>
<dbReference type="HOGENOM" id="CLU_2027671_0_0_1"/>
<evidence type="ECO:0000313" key="2">
    <source>
        <dbReference type="EMBL" id="KIO14743.1"/>
    </source>
</evidence>
<evidence type="ECO:0000256" key="1">
    <source>
        <dbReference type="SAM" id="Phobius"/>
    </source>
</evidence>
<feature type="transmembrane region" description="Helical" evidence="1">
    <location>
        <begin position="90"/>
        <end position="114"/>
    </location>
</feature>
<dbReference type="STRING" id="870435.A0A0C3K015"/>
<keyword evidence="3" id="KW-1185">Reference proteome</keyword>
<keyword evidence="1" id="KW-0812">Transmembrane</keyword>
<keyword evidence="1" id="KW-0472">Membrane</keyword>
<gene>
    <name evidence="2" type="ORF">M404DRAFT_120028</name>
</gene>
<reference evidence="2 3" key="1">
    <citation type="submission" date="2014-04" db="EMBL/GenBank/DDBJ databases">
        <authorList>
            <consortium name="DOE Joint Genome Institute"/>
            <person name="Kuo A."/>
            <person name="Kohler A."/>
            <person name="Costa M.D."/>
            <person name="Nagy L.G."/>
            <person name="Floudas D."/>
            <person name="Copeland A."/>
            <person name="Barry K.W."/>
            <person name="Cichocki N."/>
            <person name="Veneault-Fourrey C."/>
            <person name="LaButti K."/>
            <person name="Lindquist E.A."/>
            <person name="Lipzen A."/>
            <person name="Lundell T."/>
            <person name="Morin E."/>
            <person name="Murat C."/>
            <person name="Sun H."/>
            <person name="Tunlid A."/>
            <person name="Henrissat B."/>
            <person name="Grigoriev I.V."/>
            <person name="Hibbett D.S."/>
            <person name="Martin F."/>
            <person name="Nordberg H.P."/>
            <person name="Cantor M.N."/>
            <person name="Hua S.X."/>
        </authorList>
    </citation>
    <scope>NUCLEOTIDE SEQUENCE [LARGE SCALE GENOMIC DNA]</scope>
    <source>
        <strain evidence="2 3">Marx 270</strain>
    </source>
</reference>
<dbReference type="InParanoid" id="A0A0C3K015"/>
<dbReference type="Proteomes" id="UP000054217">
    <property type="component" value="Unassembled WGS sequence"/>
</dbReference>
<organism evidence="2 3">
    <name type="scientific">Pisolithus tinctorius Marx 270</name>
    <dbReference type="NCBI Taxonomy" id="870435"/>
    <lineage>
        <taxon>Eukaryota</taxon>
        <taxon>Fungi</taxon>
        <taxon>Dikarya</taxon>
        <taxon>Basidiomycota</taxon>
        <taxon>Agaricomycotina</taxon>
        <taxon>Agaricomycetes</taxon>
        <taxon>Agaricomycetidae</taxon>
        <taxon>Boletales</taxon>
        <taxon>Sclerodermatineae</taxon>
        <taxon>Pisolithaceae</taxon>
        <taxon>Pisolithus</taxon>
    </lineage>
</organism>
<reference evidence="3" key="2">
    <citation type="submission" date="2015-01" db="EMBL/GenBank/DDBJ databases">
        <title>Evolutionary Origins and Diversification of the Mycorrhizal Mutualists.</title>
        <authorList>
            <consortium name="DOE Joint Genome Institute"/>
            <consortium name="Mycorrhizal Genomics Consortium"/>
            <person name="Kohler A."/>
            <person name="Kuo A."/>
            <person name="Nagy L.G."/>
            <person name="Floudas D."/>
            <person name="Copeland A."/>
            <person name="Barry K.W."/>
            <person name="Cichocki N."/>
            <person name="Veneault-Fourrey C."/>
            <person name="LaButti K."/>
            <person name="Lindquist E.A."/>
            <person name="Lipzen A."/>
            <person name="Lundell T."/>
            <person name="Morin E."/>
            <person name="Murat C."/>
            <person name="Riley R."/>
            <person name="Ohm R."/>
            <person name="Sun H."/>
            <person name="Tunlid A."/>
            <person name="Henrissat B."/>
            <person name="Grigoriev I.V."/>
            <person name="Hibbett D.S."/>
            <person name="Martin F."/>
        </authorList>
    </citation>
    <scope>NUCLEOTIDE SEQUENCE [LARGE SCALE GENOMIC DNA]</scope>
    <source>
        <strain evidence="3">Marx 270</strain>
    </source>
</reference>
<dbReference type="OrthoDB" id="9895617at2759"/>
<dbReference type="PANTHER" id="PTHR37450">
    <property type="entry name" value="CIPC PROTEIN"/>
    <property type="match status" value="1"/>
</dbReference>
<dbReference type="InterPro" id="IPR022234">
    <property type="entry name" value="DUF3759"/>
</dbReference>
<keyword evidence="1" id="KW-1133">Transmembrane helix</keyword>
<sequence length="122" mass="13689">MRRVQDVHNNGNLTHDALGGTAAYEAVKAYENHKAKNGEPDNHATAKELLAGFAGAFIDREFETEGLDYLDKQKAKNHGKHSLSCTSLNLFLFLFFNMIVNNYTTSSLALWLLMELYPVIQV</sequence>
<dbReference type="AlphaFoldDB" id="A0A0C3K015"/>
<protein>
    <submittedName>
        <fullName evidence="2">Uncharacterized protein</fullName>
    </submittedName>
</protein>
<accession>A0A0C3K015</accession>